<keyword evidence="2" id="KW-1185">Reference proteome</keyword>
<dbReference type="SUPFAM" id="SSF46785">
    <property type="entry name" value="Winged helix' DNA-binding domain"/>
    <property type="match status" value="1"/>
</dbReference>
<organism evidence="1 2">
    <name type="scientific">Thermococcus profundus</name>
    <dbReference type="NCBI Taxonomy" id="49899"/>
    <lineage>
        <taxon>Archaea</taxon>
        <taxon>Methanobacteriati</taxon>
        <taxon>Methanobacteriota</taxon>
        <taxon>Thermococci</taxon>
        <taxon>Thermococcales</taxon>
        <taxon>Thermococcaceae</taxon>
        <taxon>Thermococcus</taxon>
    </lineage>
</organism>
<name>A0A2Z2M977_THEPR</name>
<dbReference type="PANTHER" id="PTHR42201">
    <property type="entry name" value="TAXIS PROTEIN"/>
    <property type="match status" value="1"/>
</dbReference>
<dbReference type="Gene3D" id="1.10.10.10">
    <property type="entry name" value="Winged helix-like DNA-binding domain superfamily/Winged helix DNA-binding domain"/>
    <property type="match status" value="1"/>
</dbReference>
<dbReference type="OrthoDB" id="227825at2157"/>
<dbReference type="EMBL" id="CP014862">
    <property type="protein sequence ID" value="ASJ02867.1"/>
    <property type="molecule type" value="Genomic_DNA"/>
</dbReference>
<dbReference type="AlphaFoldDB" id="A0A2Z2M977"/>
<dbReference type="GO" id="GO:0006935">
    <property type="term" value="P:chemotaxis"/>
    <property type="evidence" value="ECO:0007669"/>
    <property type="project" value="InterPro"/>
</dbReference>
<accession>A0A2Z2M977</accession>
<dbReference type="KEGG" id="tprf:A3L09_06145"/>
<dbReference type="InterPro" id="IPR036388">
    <property type="entry name" value="WH-like_DNA-bd_sf"/>
</dbReference>
<dbReference type="InterPro" id="IPR036390">
    <property type="entry name" value="WH_DNA-bd_sf"/>
</dbReference>
<dbReference type="PANTHER" id="PTHR42201:SF1">
    <property type="entry name" value="TAXIS PROTEIN"/>
    <property type="match status" value="1"/>
</dbReference>
<reference evidence="1 2" key="1">
    <citation type="submission" date="2016-03" db="EMBL/GenBank/DDBJ databases">
        <title>Complete genome sequence of Thermococcus profundus strain DT5432.</title>
        <authorList>
            <person name="Oger P.M."/>
        </authorList>
    </citation>
    <scope>NUCLEOTIDE SEQUENCE [LARGE SCALE GENOMIC DNA]</scope>
    <source>
        <strain evidence="1 2">DT 5432</strain>
    </source>
</reference>
<dbReference type="RefSeq" id="WP_088858122.1">
    <property type="nucleotide sequence ID" value="NZ_CP014862.1"/>
</dbReference>
<dbReference type="Pfam" id="PF04283">
    <property type="entry name" value="CheF-arch"/>
    <property type="match status" value="1"/>
</dbReference>
<protein>
    <submittedName>
        <fullName evidence="1">Uncharacterized protein</fullName>
    </submittedName>
</protein>
<proteinExistence type="predicted"/>
<evidence type="ECO:0000313" key="1">
    <source>
        <dbReference type="EMBL" id="ASJ02867.1"/>
    </source>
</evidence>
<dbReference type="Proteomes" id="UP000250179">
    <property type="component" value="Chromosome"/>
</dbReference>
<evidence type="ECO:0000313" key="2">
    <source>
        <dbReference type="Proteomes" id="UP000250179"/>
    </source>
</evidence>
<gene>
    <name evidence="1" type="ORF">A3L09_06145</name>
</gene>
<dbReference type="GeneID" id="33319977"/>
<sequence length="339" mass="39416">MPIMQARVRAAIQSTWKGSSGIRWRDALAYIESDKIGLKYLRMGEVIGEDIFPFSALADISIKIPDEVKSDPELPYFGLKFYLPSGEKTLFLTIGKNMLIYDEKTFKMFVHKIFEVLINGAPVKLLLARMRGGALNMEAKWQDGVLKIVVVRSIRRARKERNIIVLAEGRPVSLFADMEDLDIEEIEMGDRKVEAWKIKHFFENESVVSYLLVEDKKLRLYILRYLLTYRKDYVELLMKAAEEFPQIKAEFQEELERELKELGGLDEMEQQVLMALYSGMDPLTLHEMFGISEKELEDIYDRLMDKGLLKLVMIRKVVDLTREGRKLVNKMMKYGMGMM</sequence>
<dbReference type="InterPro" id="IPR007381">
    <property type="entry name" value="CheF1/F2"/>
</dbReference>